<feature type="signal peptide" evidence="1">
    <location>
        <begin position="1"/>
        <end position="18"/>
    </location>
</feature>
<keyword evidence="1" id="KW-0732">Signal</keyword>
<gene>
    <name evidence="2" type="ORF">PROFUN_07790</name>
</gene>
<dbReference type="Proteomes" id="UP000241769">
    <property type="component" value="Unassembled WGS sequence"/>
</dbReference>
<dbReference type="OrthoDB" id="18783at2759"/>
<protein>
    <submittedName>
        <fullName evidence="2">Uncharacterized protein</fullName>
    </submittedName>
</protein>
<reference evidence="2 3" key="1">
    <citation type="journal article" date="2018" name="Genome Biol. Evol.">
        <title>Multiple Roots of Fruiting Body Formation in Amoebozoa.</title>
        <authorList>
            <person name="Hillmann F."/>
            <person name="Forbes G."/>
            <person name="Novohradska S."/>
            <person name="Ferling I."/>
            <person name="Riege K."/>
            <person name="Groth M."/>
            <person name="Westermann M."/>
            <person name="Marz M."/>
            <person name="Spaller T."/>
            <person name="Winckler T."/>
            <person name="Schaap P."/>
            <person name="Glockner G."/>
        </authorList>
    </citation>
    <scope>NUCLEOTIDE SEQUENCE [LARGE SCALE GENOMIC DNA]</scope>
    <source>
        <strain evidence="2 3">Jena</strain>
    </source>
</reference>
<sequence>MRATVFLCLCLLVSLTLTLNQSISHRDAINISTIQPLPIRSTIGYQIHSWDDLREWTQALKKGARWFKLDFNWPFNSTSLLDRDVCMVQENLSAEEKDDTRGCILLTHNDPIVSRTNYNTSNNVLELISDPEYRHWFAGRERIYIAVCFKLLDNTDICGNSQFISSWLSLLDDFFARARKVIDEQSLNVEFIVDGAGTAGGDRGCLADRWSPLVSTWISHRDPMEALHSNEKDKGYNSFQIMNLKVDDNDPEKYLKPMAEVDYGKFSQQNTYPYLMWEPDRQNVGELYERKGLAQAAGFKFAINFDIAHFQVFSANLSGGAWNVPVPSENSGKILAYTGPEGDVRIITSSTTNQTTHLILHRSDHLYAKLDEISRHVIPMGRIVSMVTIEEETKRKIFLSDDRGRLSEYHLRGDKVKLEKSWRSGGNLGVQAITVQDITVYYEMSKDGNTTECGILLERIHPGRKSNDSVCVSVEAFDHVSFSLSLPDANDSSCPSNHIIISIISSHHGRLSLSFECVDPLIPLHSFSSSSPIGIGSQPEVSTLRYNGQNHLMIVVTDGHCSNDLRKNTDANVAVCDVMPTSELHVLNYYYGTMESWLRHVRGNGGLINSCHKAIMFGSYDMGSDPAVSLFQVGEEVAVVTSHTGWNYDEEEEKKNHCGLPKRREGGVIDSWPLPTIS</sequence>
<name>A0A2P6MX41_9EUKA</name>
<organism evidence="2 3">
    <name type="scientific">Planoprotostelium fungivorum</name>
    <dbReference type="NCBI Taxonomy" id="1890364"/>
    <lineage>
        <taxon>Eukaryota</taxon>
        <taxon>Amoebozoa</taxon>
        <taxon>Evosea</taxon>
        <taxon>Variosea</taxon>
        <taxon>Cavosteliida</taxon>
        <taxon>Cavosteliaceae</taxon>
        <taxon>Planoprotostelium</taxon>
    </lineage>
</organism>
<dbReference type="EMBL" id="MDYQ01000337">
    <property type="protein sequence ID" value="PRP76268.1"/>
    <property type="molecule type" value="Genomic_DNA"/>
</dbReference>
<dbReference type="InParanoid" id="A0A2P6MX41"/>
<evidence type="ECO:0000313" key="3">
    <source>
        <dbReference type="Proteomes" id="UP000241769"/>
    </source>
</evidence>
<feature type="chain" id="PRO_5015200389" evidence="1">
    <location>
        <begin position="19"/>
        <end position="678"/>
    </location>
</feature>
<keyword evidence="3" id="KW-1185">Reference proteome</keyword>
<evidence type="ECO:0000256" key="1">
    <source>
        <dbReference type="SAM" id="SignalP"/>
    </source>
</evidence>
<evidence type="ECO:0000313" key="2">
    <source>
        <dbReference type="EMBL" id="PRP76268.1"/>
    </source>
</evidence>
<comment type="caution">
    <text evidence="2">The sequence shown here is derived from an EMBL/GenBank/DDBJ whole genome shotgun (WGS) entry which is preliminary data.</text>
</comment>
<accession>A0A2P6MX41</accession>
<dbReference type="AlphaFoldDB" id="A0A2P6MX41"/>
<proteinExistence type="predicted"/>